<feature type="modified residue" description="4-aspartylphosphate" evidence="2">
    <location>
        <position position="51"/>
    </location>
</feature>
<reference evidence="6 7" key="1">
    <citation type="submission" date="2020-08" db="EMBL/GenBank/DDBJ databases">
        <title>Genomic Encyclopedia of Type Strains, Phase IV (KMG-IV): sequencing the most valuable type-strain genomes for metagenomic binning, comparative biology and taxonomic classification.</title>
        <authorList>
            <person name="Goeker M."/>
        </authorList>
    </citation>
    <scope>NUCLEOTIDE SEQUENCE [LARGE SCALE GENOMIC DNA]</scope>
    <source>
        <strain evidence="6 7">DSM 27057</strain>
    </source>
</reference>
<evidence type="ECO:0000259" key="4">
    <source>
        <dbReference type="PROSITE" id="PS50110"/>
    </source>
</evidence>
<dbReference type="RefSeq" id="WP_183623933.1">
    <property type="nucleotide sequence ID" value="NZ_JACIDX010000004.1"/>
</dbReference>
<sequence>MRVLVGEDDGQLANELAHVLRADNFVVDVADNGVDIGHLGSTEHYDAVVLDLGLPGEDGLSVLEKWRADACAVPVLVLTARSTWSDKAAGFQAGADDYLTKPFLPEEVVTRLRALIRRSQGHASSRIRCGALVYDTHSGAFTFHGQQCRLTAFEARVLSSLILRKNLVVPRMELAEHVYEFDAEVNFQSLEVIIGRIRRKIGNEMIETVRGLGYRLVGADQ</sequence>
<feature type="DNA-binding region" description="OmpR/PhoB-type" evidence="3">
    <location>
        <begin position="124"/>
        <end position="218"/>
    </location>
</feature>
<keyword evidence="7" id="KW-1185">Reference proteome</keyword>
<gene>
    <name evidence="6" type="ORF">GGR38_001374</name>
</gene>
<dbReference type="InterPro" id="IPR001867">
    <property type="entry name" value="OmpR/PhoB-type_DNA-bd"/>
</dbReference>
<dbReference type="SMART" id="SM00862">
    <property type="entry name" value="Trans_reg_C"/>
    <property type="match status" value="1"/>
</dbReference>
<dbReference type="GO" id="GO:0000156">
    <property type="term" value="F:phosphorelay response regulator activity"/>
    <property type="evidence" value="ECO:0007669"/>
    <property type="project" value="TreeGrafter"/>
</dbReference>
<evidence type="ECO:0000259" key="5">
    <source>
        <dbReference type="PROSITE" id="PS51755"/>
    </source>
</evidence>
<evidence type="ECO:0000313" key="7">
    <source>
        <dbReference type="Proteomes" id="UP000548867"/>
    </source>
</evidence>
<dbReference type="GO" id="GO:0005829">
    <property type="term" value="C:cytosol"/>
    <property type="evidence" value="ECO:0007669"/>
    <property type="project" value="TreeGrafter"/>
</dbReference>
<keyword evidence="1 3" id="KW-0238">DNA-binding</keyword>
<dbReference type="Gene3D" id="3.40.50.2300">
    <property type="match status" value="1"/>
</dbReference>
<name>A0A7W6G6Z2_9SPHN</name>
<dbReference type="InterPro" id="IPR036388">
    <property type="entry name" value="WH-like_DNA-bd_sf"/>
</dbReference>
<protein>
    <submittedName>
        <fullName evidence="6">DNA-binding response OmpR family regulator</fullName>
    </submittedName>
</protein>
<dbReference type="SMART" id="SM00448">
    <property type="entry name" value="REC"/>
    <property type="match status" value="1"/>
</dbReference>
<organism evidence="6 7">
    <name type="scientific">Novosphingobium sediminicola</name>
    <dbReference type="NCBI Taxonomy" id="563162"/>
    <lineage>
        <taxon>Bacteria</taxon>
        <taxon>Pseudomonadati</taxon>
        <taxon>Pseudomonadota</taxon>
        <taxon>Alphaproteobacteria</taxon>
        <taxon>Sphingomonadales</taxon>
        <taxon>Sphingomonadaceae</taxon>
        <taxon>Novosphingobium</taxon>
    </lineage>
</organism>
<dbReference type="GO" id="GO:0032993">
    <property type="term" value="C:protein-DNA complex"/>
    <property type="evidence" value="ECO:0007669"/>
    <property type="project" value="TreeGrafter"/>
</dbReference>
<dbReference type="InterPro" id="IPR011006">
    <property type="entry name" value="CheY-like_superfamily"/>
</dbReference>
<dbReference type="GO" id="GO:0000976">
    <property type="term" value="F:transcription cis-regulatory region binding"/>
    <property type="evidence" value="ECO:0007669"/>
    <property type="project" value="TreeGrafter"/>
</dbReference>
<keyword evidence="2" id="KW-0597">Phosphoprotein</keyword>
<dbReference type="PROSITE" id="PS51755">
    <property type="entry name" value="OMPR_PHOB"/>
    <property type="match status" value="1"/>
</dbReference>
<proteinExistence type="predicted"/>
<dbReference type="PROSITE" id="PS50110">
    <property type="entry name" value="RESPONSE_REGULATORY"/>
    <property type="match status" value="1"/>
</dbReference>
<dbReference type="Pfam" id="PF00072">
    <property type="entry name" value="Response_reg"/>
    <property type="match status" value="1"/>
</dbReference>
<dbReference type="EMBL" id="JACIDX010000004">
    <property type="protein sequence ID" value="MBB3954447.1"/>
    <property type="molecule type" value="Genomic_DNA"/>
</dbReference>
<comment type="caution">
    <text evidence="6">The sequence shown here is derived from an EMBL/GenBank/DDBJ whole genome shotgun (WGS) entry which is preliminary data.</text>
</comment>
<dbReference type="InterPro" id="IPR016032">
    <property type="entry name" value="Sig_transdc_resp-reg_C-effctor"/>
</dbReference>
<dbReference type="Gene3D" id="1.10.10.10">
    <property type="entry name" value="Winged helix-like DNA-binding domain superfamily/Winged helix DNA-binding domain"/>
    <property type="match status" value="1"/>
</dbReference>
<dbReference type="InterPro" id="IPR001789">
    <property type="entry name" value="Sig_transdc_resp-reg_receiver"/>
</dbReference>
<evidence type="ECO:0000256" key="2">
    <source>
        <dbReference type="PROSITE-ProRule" id="PRU00169"/>
    </source>
</evidence>
<dbReference type="Pfam" id="PF00486">
    <property type="entry name" value="Trans_reg_C"/>
    <property type="match status" value="1"/>
</dbReference>
<dbReference type="PANTHER" id="PTHR48111:SF37">
    <property type="entry name" value="RESPONSE REGULATOR PROTEIN CARR"/>
    <property type="match status" value="1"/>
</dbReference>
<dbReference type="PANTHER" id="PTHR48111">
    <property type="entry name" value="REGULATOR OF RPOS"/>
    <property type="match status" value="1"/>
</dbReference>
<evidence type="ECO:0000256" key="3">
    <source>
        <dbReference type="PROSITE-ProRule" id="PRU01091"/>
    </source>
</evidence>
<dbReference type="AlphaFoldDB" id="A0A7W6G6Z2"/>
<dbReference type="InterPro" id="IPR039420">
    <property type="entry name" value="WalR-like"/>
</dbReference>
<feature type="domain" description="Response regulatory" evidence="4">
    <location>
        <begin position="2"/>
        <end position="116"/>
    </location>
</feature>
<evidence type="ECO:0000256" key="1">
    <source>
        <dbReference type="ARBA" id="ARBA00023125"/>
    </source>
</evidence>
<evidence type="ECO:0000313" key="6">
    <source>
        <dbReference type="EMBL" id="MBB3954447.1"/>
    </source>
</evidence>
<dbReference type="SUPFAM" id="SSF46894">
    <property type="entry name" value="C-terminal effector domain of the bipartite response regulators"/>
    <property type="match status" value="1"/>
</dbReference>
<feature type="domain" description="OmpR/PhoB-type" evidence="5">
    <location>
        <begin position="124"/>
        <end position="218"/>
    </location>
</feature>
<dbReference type="Proteomes" id="UP000548867">
    <property type="component" value="Unassembled WGS sequence"/>
</dbReference>
<dbReference type="Gene3D" id="6.10.250.690">
    <property type="match status" value="1"/>
</dbReference>
<dbReference type="CDD" id="cd00383">
    <property type="entry name" value="trans_reg_C"/>
    <property type="match status" value="1"/>
</dbReference>
<dbReference type="SUPFAM" id="SSF52172">
    <property type="entry name" value="CheY-like"/>
    <property type="match status" value="1"/>
</dbReference>
<accession>A0A7W6G6Z2</accession>
<dbReference type="GO" id="GO:0006355">
    <property type="term" value="P:regulation of DNA-templated transcription"/>
    <property type="evidence" value="ECO:0007669"/>
    <property type="project" value="InterPro"/>
</dbReference>